<dbReference type="EMBL" id="MU006785">
    <property type="protein sequence ID" value="KAF2640325.1"/>
    <property type="molecule type" value="Genomic_DNA"/>
</dbReference>
<accession>A0A6A6RYN3</accession>
<proteinExistence type="predicted"/>
<evidence type="ECO:0000313" key="1">
    <source>
        <dbReference type="EMBL" id="KAF2640325.1"/>
    </source>
</evidence>
<gene>
    <name evidence="1" type="ORF">P280DRAFT_33455</name>
</gene>
<name>A0A6A6RYN3_9PLEO</name>
<dbReference type="Proteomes" id="UP000799753">
    <property type="component" value="Unassembled WGS sequence"/>
</dbReference>
<sequence length="145" mass="16721">MRRRNLGGSPSRYRPHTRFFVQHRSLQDNSYNRYANEGRAPLPADVSHGPKVQNPSIPPANGACYLLSIPSELFDIIVAFALSRENGLYCRYEADRSPQDQEFKMYDSLEESLDDNANESNQIKSVCRQLFKETSTNSWKKFQKN</sequence>
<evidence type="ECO:0000313" key="2">
    <source>
        <dbReference type="Proteomes" id="UP000799753"/>
    </source>
</evidence>
<protein>
    <submittedName>
        <fullName evidence="1">Uncharacterized protein</fullName>
    </submittedName>
</protein>
<keyword evidence="2" id="KW-1185">Reference proteome</keyword>
<dbReference type="OrthoDB" id="3800235at2759"/>
<organism evidence="1 2">
    <name type="scientific">Massarina eburnea CBS 473.64</name>
    <dbReference type="NCBI Taxonomy" id="1395130"/>
    <lineage>
        <taxon>Eukaryota</taxon>
        <taxon>Fungi</taxon>
        <taxon>Dikarya</taxon>
        <taxon>Ascomycota</taxon>
        <taxon>Pezizomycotina</taxon>
        <taxon>Dothideomycetes</taxon>
        <taxon>Pleosporomycetidae</taxon>
        <taxon>Pleosporales</taxon>
        <taxon>Massarineae</taxon>
        <taxon>Massarinaceae</taxon>
        <taxon>Massarina</taxon>
    </lineage>
</organism>
<dbReference type="AlphaFoldDB" id="A0A6A6RYN3"/>
<reference evidence="1" key="1">
    <citation type="journal article" date="2020" name="Stud. Mycol.">
        <title>101 Dothideomycetes genomes: a test case for predicting lifestyles and emergence of pathogens.</title>
        <authorList>
            <person name="Haridas S."/>
            <person name="Albert R."/>
            <person name="Binder M."/>
            <person name="Bloem J."/>
            <person name="Labutti K."/>
            <person name="Salamov A."/>
            <person name="Andreopoulos B."/>
            <person name="Baker S."/>
            <person name="Barry K."/>
            <person name="Bills G."/>
            <person name="Bluhm B."/>
            <person name="Cannon C."/>
            <person name="Castanera R."/>
            <person name="Culley D."/>
            <person name="Daum C."/>
            <person name="Ezra D."/>
            <person name="Gonzalez J."/>
            <person name="Henrissat B."/>
            <person name="Kuo A."/>
            <person name="Liang C."/>
            <person name="Lipzen A."/>
            <person name="Lutzoni F."/>
            <person name="Magnuson J."/>
            <person name="Mondo S."/>
            <person name="Nolan M."/>
            <person name="Ohm R."/>
            <person name="Pangilinan J."/>
            <person name="Park H.-J."/>
            <person name="Ramirez L."/>
            <person name="Alfaro M."/>
            <person name="Sun H."/>
            <person name="Tritt A."/>
            <person name="Yoshinaga Y."/>
            <person name="Zwiers L.-H."/>
            <person name="Turgeon B."/>
            <person name="Goodwin S."/>
            <person name="Spatafora J."/>
            <person name="Crous P."/>
            <person name="Grigoriev I."/>
        </authorList>
    </citation>
    <scope>NUCLEOTIDE SEQUENCE</scope>
    <source>
        <strain evidence="1">CBS 473.64</strain>
    </source>
</reference>